<protein>
    <recommendedName>
        <fullName evidence="2">AMIN domain-containing protein</fullName>
    </recommendedName>
</protein>
<gene>
    <name evidence="1" type="ORF">V5E97_18320</name>
</gene>
<name>A0AAU7CSH4_9BACT</name>
<evidence type="ECO:0000313" key="1">
    <source>
        <dbReference type="EMBL" id="XBH07910.1"/>
    </source>
</evidence>
<dbReference type="AlphaFoldDB" id="A0AAU7CSH4"/>
<sequence>MNRLFVPIIENTGRNRLLDATRMSIIIAWRLLIAAFALAIIVGMSAKPAHLAESSPMIASQPIRVVKNGNSYHIFTQLPTGKDSLEIELMDFFNNKQIHALYSNKGLLNSFTHVSDKFLVSYTTRPGGGEIVNIRTPVSLYSVELHSNGESKVNVTASTTSQLPLGEIRVSPEGKRLPDSKNIDSRR</sequence>
<reference evidence="1" key="1">
    <citation type="submission" date="2024-05" db="EMBL/GenBank/DDBJ databases">
        <title>Planctomycetes of the genus Singulisphaera possess chitinolytic capabilities.</title>
        <authorList>
            <person name="Ivanova A."/>
        </authorList>
    </citation>
    <scope>NUCLEOTIDE SEQUENCE</scope>
    <source>
        <strain evidence="1">Ch08T</strain>
    </source>
</reference>
<dbReference type="RefSeq" id="WP_406700747.1">
    <property type="nucleotide sequence ID" value="NZ_CP155447.1"/>
</dbReference>
<proteinExistence type="predicted"/>
<dbReference type="EMBL" id="CP155447">
    <property type="protein sequence ID" value="XBH07910.1"/>
    <property type="molecule type" value="Genomic_DNA"/>
</dbReference>
<evidence type="ECO:0008006" key="2">
    <source>
        <dbReference type="Google" id="ProtNLM"/>
    </source>
</evidence>
<organism evidence="1">
    <name type="scientific">Singulisphaera sp. Ch08</name>
    <dbReference type="NCBI Taxonomy" id="3120278"/>
    <lineage>
        <taxon>Bacteria</taxon>
        <taxon>Pseudomonadati</taxon>
        <taxon>Planctomycetota</taxon>
        <taxon>Planctomycetia</taxon>
        <taxon>Isosphaerales</taxon>
        <taxon>Isosphaeraceae</taxon>
        <taxon>Singulisphaera</taxon>
    </lineage>
</organism>
<accession>A0AAU7CSH4</accession>